<proteinExistence type="predicted"/>
<organism evidence="2 3">
    <name type="scientific">Phycomyces blakesleeanus</name>
    <dbReference type="NCBI Taxonomy" id="4837"/>
    <lineage>
        <taxon>Eukaryota</taxon>
        <taxon>Fungi</taxon>
        <taxon>Fungi incertae sedis</taxon>
        <taxon>Mucoromycota</taxon>
        <taxon>Mucoromycotina</taxon>
        <taxon>Mucoromycetes</taxon>
        <taxon>Mucorales</taxon>
        <taxon>Phycomycetaceae</taxon>
        <taxon>Phycomyces</taxon>
    </lineage>
</organism>
<comment type="caution">
    <text evidence="2">The sequence shown here is derived from an EMBL/GenBank/DDBJ whole genome shotgun (WGS) entry which is preliminary data.</text>
</comment>
<gene>
    <name evidence="2" type="ORF">J3Q64DRAFT_1826545</name>
</gene>
<reference evidence="2 3" key="1">
    <citation type="submission" date="2024-04" db="EMBL/GenBank/DDBJ databases">
        <title>Symmetric and asymmetric DNA N6-adenine methylation regulates different biological responses in Mucorales.</title>
        <authorList>
            <consortium name="Lawrence Berkeley National Laboratory"/>
            <person name="Lax C."/>
            <person name="Mondo S.J."/>
            <person name="Osorio-Concepcion M."/>
            <person name="Muszewska A."/>
            <person name="Corrochano-Luque M."/>
            <person name="Gutierrez G."/>
            <person name="Riley R."/>
            <person name="Lipzen A."/>
            <person name="Guo J."/>
            <person name="Hundley H."/>
            <person name="Amirebrahimi M."/>
            <person name="Ng V."/>
            <person name="Lorenzo-Gutierrez D."/>
            <person name="Binder U."/>
            <person name="Yang J."/>
            <person name="Song Y."/>
            <person name="Canovas D."/>
            <person name="Navarro E."/>
            <person name="Freitag M."/>
            <person name="Gabaldon T."/>
            <person name="Grigoriev I.V."/>
            <person name="Corrochano L.M."/>
            <person name="Nicolas F.E."/>
            <person name="Garre V."/>
        </authorList>
    </citation>
    <scope>NUCLEOTIDE SEQUENCE [LARGE SCALE GENOMIC DNA]</scope>
    <source>
        <strain evidence="2 3">L51</strain>
    </source>
</reference>
<name>A0ABR3AGS4_PHYBL</name>
<keyword evidence="3" id="KW-1185">Reference proteome</keyword>
<dbReference type="Proteomes" id="UP001448207">
    <property type="component" value="Unassembled WGS sequence"/>
</dbReference>
<evidence type="ECO:0000313" key="2">
    <source>
        <dbReference type="EMBL" id="KAL0074181.1"/>
    </source>
</evidence>
<evidence type="ECO:0000313" key="3">
    <source>
        <dbReference type="Proteomes" id="UP001448207"/>
    </source>
</evidence>
<protein>
    <submittedName>
        <fullName evidence="2">Uncharacterized protein</fullName>
    </submittedName>
</protein>
<dbReference type="EMBL" id="JBCLYO010000045">
    <property type="protein sequence ID" value="KAL0074181.1"/>
    <property type="molecule type" value="Genomic_DNA"/>
</dbReference>
<accession>A0ABR3AGS4</accession>
<sequence length="99" mass="11311">MIAHQVISVCLNNVISMNWMKIQKNGSDKEVSSNKCELGSEHSSFTSDNTYNPNSPSYFGDNLNTRSYILHSNEIDILENEDKKQQKMYDCSSSLDERL</sequence>
<feature type="region of interest" description="Disordered" evidence="1">
    <location>
        <begin position="30"/>
        <end position="57"/>
    </location>
</feature>
<evidence type="ECO:0000256" key="1">
    <source>
        <dbReference type="SAM" id="MobiDB-lite"/>
    </source>
</evidence>
<feature type="compositionally biased region" description="Polar residues" evidence="1">
    <location>
        <begin position="41"/>
        <end position="57"/>
    </location>
</feature>